<dbReference type="GO" id="GO:0004177">
    <property type="term" value="F:aminopeptidase activity"/>
    <property type="evidence" value="ECO:0007669"/>
    <property type="project" value="TreeGrafter"/>
</dbReference>
<comment type="function">
    <text evidence="7">Splits dipeptides with a prolyl residue in the C-terminal position.</text>
</comment>
<feature type="domain" description="Peptidase M24" evidence="8">
    <location>
        <begin position="166"/>
        <end position="425"/>
    </location>
</feature>
<dbReference type="NCBIfam" id="NF010133">
    <property type="entry name" value="PRK13607.1"/>
    <property type="match status" value="1"/>
</dbReference>
<comment type="catalytic activity">
    <reaction evidence="7">
        <text>Xaa-L-Pro dipeptide + H2O = an L-alpha-amino acid + L-proline</text>
        <dbReference type="Rhea" id="RHEA:76407"/>
        <dbReference type="ChEBI" id="CHEBI:15377"/>
        <dbReference type="ChEBI" id="CHEBI:59869"/>
        <dbReference type="ChEBI" id="CHEBI:60039"/>
        <dbReference type="ChEBI" id="CHEBI:195196"/>
        <dbReference type="EC" id="3.4.13.9"/>
    </reaction>
</comment>
<feature type="binding site" evidence="7">
    <location>
        <position position="336"/>
    </location>
    <ligand>
        <name>Mn(2+)</name>
        <dbReference type="ChEBI" id="CHEBI:29035"/>
        <label>1</label>
    </ligand>
</feature>
<evidence type="ECO:0000256" key="7">
    <source>
        <dbReference type="HAMAP-Rule" id="MF_01279"/>
    </source>
</evidence>
<dbReference type="InterPro" id="IPR036005">
    <property type="entry name" value="Creatinase/aminopeptidase-like"/>
</dbReference>
<dbReference type="EC" id="3.4.13.9" evidence="7"/>
<feature type="binding site" evidence="7">
    <location>
        <position position="419"/>
    </location>
    <ligand>
        <name>Mn(2+)</name>
        <dbReference type="ChEBI" id="CHEBI:29035"/>
        <label>1</label>
    </ligand>
</feature>
<proteinExistence type="inferred from homology"/>
<keyword evidence="6 7" id="KW-0464">Manganese</keyword>
<evidence type="ECO:0000313" key="10">
    <source>
        <dbReference type="EMBL" id="TKB46979.1"/>
    </source>
</evidence>
<dbReference type="GO" id="GO:0016795">
    <property type="term" value="F:phosphoric triester hydrolase activity"/>
    <property type="evidence" value="ECO:0007669"/>
    <property type="project" value="InterPro"/>
</dbReference>
<dbReference type="Pfam" id="PF00557">
    <property type="entry name" value="Peptidase_M24"/>
    <property type="match status" value="1"/>
</dbReference>
<feature type="binding site" evidence="7">
    <location>
        <position position="255"/>
    </location>
    <ligand>
        <name>Mn(2+)</name>
        <dbReference type="ChEBI" id="CHEBI:29035"/>
        <label>2</label>
    </ligand>
</feature>
<dbReference type="RefSeq" id="WP_136854414.1">
    <property type="nucleotide sequence ID" value="NZ_SWCI01000016.1"/>
</dbReference>
<feature type="binding site" evidence="7">
    <location>
        <position position="255"/>
    </location>
    <ligand>
        <name>Mn(2+)</name>
        <dbReference type="ChEBI" id="CHEBI:29035"/>
        <label>1</label>
    </ligand>
</feature>
<dbReference type="GO" id="GO:0006508">
    <property type="term" value="P:proteolysis"/>
    <property type="evidence" value="ECO:0007669"/>
    <property type="project" value="UniProtKB-KW"/>
</dbReference>
<protein>
    <recommendedName>
        <fullName evidence="7">Xaa-Pro dipeptidase</fullName>
        <shortName evidence="7">X-Pro dipeptidase</shortName>
        <ecNumber evidence="7">3.4.13.9</ecNumber>
    </recommendedName>
    <alternativeName>
        <fullName evidence="7">Imidodipeptidase</fullName>
    </alternativeName>
    <alternativeName>
        <fullName evidence="7">Proline dipeptidase</fullName>
        <shortName evidence="7">Prolidase</shortName>
    </alternativeName>
</protein>
<dbReference type="PANTHER" id="PTHR43226">
    <property type="entry name" value="XAA-PRO AMINOPEPTIDASE 3"/>
    <property type="match status" value="1"/>
</dbReference>
<dbReference type="GO" id="GO:0005829">
    <property type="term" value="C:cytosol"/>
    <property type="evidence" value="ECO:0007669"/>
    <property type="project" value="TreeGrafter"/>
</dbReference>
<dbReference type="PROSITE" id="PS00491">
    <property type="entry name" value="PROLINE_PEPTIDASE"/>
    <property type="match status" value="1"/>
</dbReference>
<keyword evidence="4 7" id="KW-0224">Dipeptidase</keyword>
<reference evidence="10 11" key="1">
    <citation type="submission" date="2019-04" db="EMBL/GenBank/DDBJ databases">
        <authorList>
            <person name="Hwang J.C."/>
        </authorList>
    </citation>
    <scope>NUCLEOTIDE SEQUENCE [LARGE SCALE GENOMIC DNA]</scope>
    <source>
        <strain evidence="10 11">IMCC35001</strain>
    </source>
</reference>
<dbReference type="InterPro" id="IPR000994">
    <property type="entry name" value="Pept_M24"/>
</dbReference>
<evidence type="ECO:0000256" key="1">
    <source>
        <dbReference type="ARBA" id="ARBA00022670"/>
    </source>
</evidence>
<dbReference type="OrthoDB" id="9806388at2"/>
<evidence type="ECO:0000256" key="5">
    <source>
        <dbReference type="ARBA" id="ARBA00023049"/>
    </source>
</evidence>
<accession>A0A4U1B8W9</accession>
<feature type="domain" description="Xaa-Pro dipeptidase N-terminal" evidence="9">
    <location>
        <begin position="7"/>
        <end position="155"/>
    </location>
</feature>
<keyword evidence="1 7" id="KW-0645">Protease</keyword>
<dbReference type="GO" id="GO:0008235">
    <property type="term" value="F:metalloexopeptidase activity"/>
    <property type="evidence" value="ECO:0007669"/>
    <property type="project" value="UniProtKB-UniRule"/>
</dbReference>
<evidence type="ECO:0000256" key="6">
    <source>
        <dbReference type="ARBA" id="ARBA00023211"/>
    </source>
</evidence>
<evidence type="ECO:0000256" key="4">
    <source>
        <dbReference type="ARBA" id="ARBA00022997"/>
    </source>
</evidence>
<dbReference type="GO" id="GO:0102009">
    <property type="term" value="F:proline dipeptidase activity"/>
    <property type="evidence" value="ECO:0007669"/>
    <property type="project" value="UniProtKB-EC"/>
</dbReference>
<dbReference type="Pfam" id="PF21216">
    <property type="entry name" value="PepQ_N"/>
    <property type="match status" value="1"/>
</dbReference>
<evidence type="ECO:0000256" key="2">
    <source>
        <dbReference type="ARBA" id="ARBA00022723"/>
    </source>
</evidence>
<evidence type="ECO:0000313" key="11">
    <source>
        <dbReference type="Proteomes" id="UP000305674"/>
    </source>
</evidence>
<evidence type="ECO:0000256" key="3">
    <source>
        <dbReference type="ARBA" id="ARBA00022801"/>
    </source>
</evidence>
<dbReference type="Proteomes" id="UP000305674">
    <property type="component" value="Unassembled WGS sequence"/>
</dbReference>
<feature type="binding site" evidence="7">
    <location>
        <position position="419"/>
    </location>
    <ligand>
        <name>Mn(2+)</name>
        <dbReference type="ChEBI" id="CHEBI:29035"/>
        <label>2</label>
    </ligand>
</feature>
<keyword evidence="2 7" id="KW-0479">Metal-binding</keyword>
<dbReference type="HAMAP" id="MF_01279">
    <property type="entry name" value="X_Pro_dipeptid"/>
    <property type="match status" value="1"/>
</dbReference>
<evidence type="ECO:0000259" key="9">
    <source>
        <dbReference type="Pfam" id="PF21216"/>
    </source>
</evidence>
<dbReference type="PANTHER" id="PTHR43226:SF8">
    <property type="entry name" value="XAA-PRO DIPEPTIDASE"/>
    <property type="match status" value="1"/>
</dbReference>
<comment type="cofactor">
    <cofactor evidence="7">
        <name>Mn(2+)</name>
        <dbReference type="ChEBI" id="CHEBI:29035"/>
    </cofactor>
    <text evidence="7">Binds 2 manganese ions per subunit.</text>
</comment>
<sequence length="439" mass="48903">MDRFAPLYQDHLATLTRRTETLLDREGLQGLVIHAGVPQRIFLDDMDYPFKANPHFKHWVPVTDNPHCVLLIRPSERPTLLFYRPVDFWHKVPPLPQGFWTDAFDIKVIEKPEQARALLPDNLSAYAFIGEPTELASQWGMGEVNPQPVMDYLHYHRAYKTDYELACMRIASEIAVCGHEAARDAFFGQKSEFDIQLAYLSATAQGENEVPYGNIVALNENSAILHYTALERVAPKQLRSFLLDAGASFHGYASDITRTYAFESGSRFAELVAAMNEQQLAIIDTIRPGMAYTELHLDMHRRVAELLSRFGLARGSAEALIADGVTAAFFPHGLGHQIGLQVHDVGGFMQDEQGAHMAAPEAHPALRCTRILEPGMVLTIEPGLYVIDSLLSGLSDSAKGMLNTSVIDELRPYGGIRIEDDVVVHGDRIENLTRDLGLA</sequence>
<dbReference type="Gene3D" id="3.90.230.10">
    <property type="entry name" value="Creatinase/methionine aminopeptidase superfamily"/>
    <property type="match status" value="1"/>
</dbReference>
<dbReference type="CDD" id="cd01087">
    <property type="entry name" value="Prolidase"/>
    <property type="match status" value="1"/>
</dbReference>
<dbReference type="EMBL" id="SWCI01000016">
    <property type="protein sequence ID" value="TKB46979.1"/>
    <property type="molecule type" value="Genomic_DNA"/>
</dbReference>
<gene>
    <name evidence="7 10" type="primary">pepQ</name>
    <name evidence="10" type="ORF">FCL40_16555</name>
</gene>
<dbReference type="AlphaFoldDB" id="A0A4U1B8W9"/>
<dbReference type="InterPro" id="IPR048819">
    <property type="entry name" value="PepQ_N"/>
</dbReference>
<organism evidence="10 11">
    <name type="scientific">Ferrimonas sediminicola</name>
    <dbReference type="NCBI Taxonomy" id="2569538"/>
    <lineage>
        <taxon>Bacteria</taxon>
        <taxon>Pseudomonadati</taxon>
        <taxon>Pseudomonadota</taxon>
        <taxon>Gammaproteobacteria</taxon>
        <taxon>Alteromonadales</taxon>
        <taxon>Ferrimonadaceae</taxon>
        <taxon>Ferrimonas</taxon>
    </lineage>
</organism>
<dbReference type="InterPro" id="IPR029149">
    <property type="entry name" value="Creatin/AminoP/Spt16_N"/>
</dbReference>
<feature type="binding site" evidence="7">
    <location>
        <position position="244"/>
    </location>
    <ligand>
        <name>Mn(2+)</name>
        <dbReference type="ChEBI" id="CHEBI:29035"/>
        <label>2</label>
    </ligand>
</feature>
<keyword evidence="3 7" id="KW-0378">Hydrolase</keyword>
<dbReference type="InterPro" id="IPR052433">
    <property type="entry name" value="X-Pro_dipept-like"/>
</dbReference>
<keyword evidence="5 7" id="KW-0482">Metalloprotease</keyword>
<comment type="caution">
    <text evidence="10">The sequence shown here is derived from an EMBL/GenBank/DDBJ whole genome shotgun (WGS) entry which is preliminary data.</text>
</comment>
<dbReference type="InterPro" id="IPR022846">
    <property type="entry name" value="X_Pro_dipept"/>
</dbReference>
<dbReference type="GO" id="GO:0046872">
    <property type="term" value="F:metal ion binding"/>
    <property type="evidence" value="ECO:0007669"/>
    <property type="project" value="UniProtKB-KW"/>
</dbReference>
<feature type="binding site" evidence="7">
    <location>
        <position position="381"/>
    </location>
    <ligand>
        <name>Mn(2+)</name>
        <dbReference type="ChEBI" id="CHEBI:29035"/>
        <label>1</label>
    </ligand>
</feature>
<comment type="similarity">
    <text evidence="7">Belongs to the peptidase M24B family. Bacterial-type prolidase subfamily.</text>
</comment>
<evidence type="ECO:0000259" key="8">
    <source>
        <dbReference type="Pfam" id="PF00557"/>
    </source>
</evidence>
<keyword evidence="11" id="KW-1185">Reference proteome</keyword>
<dbReference type="InterPro" id="IPR001131">
    <property type="entry name" value="Peptidase_M24B_aminopep-P_CS"/>
</dbReference>
<dbReference type="Gene3D" id="3.40.350.10">
    <property type="entry name" value="Creatinase/prolidase N-terminal domain"/>
    <property type="match status" value="1"/>
</dbReference>
<name>A0A4U1B8W9_9GAMM</name>
<dbReference type="SUPFAM" id="SSF55920">
    <property type="entry name" value="Creatinase/aminopeptidase"/>
    <property type="match status" value="1"/>
</dbReference>